<dbReference type="PRINTS" id="PR00245">
    <property type="entry name" value="OLFACTORYR"/>
</dbReference>
<evidence type="ECO:0000256" key="5">
    <source>
        <dbReference type="ARBA" id="ARBA00022989"/>
    </source>
</evidence>
<dbReference type="GO" id="GO:0004984">
    <property type="term" value="F:olfactory receptor activity"/>
    <property type="evidence" value="ECO:0007669"/>
    <property type="project" value="InterPro"/>
</dbReference>
<dbReference type="Proteomes" id="UP000805418">
    <property type="component" value="Chromosome X"/>
</dbReference>
<dbReference type="Gene3D" id="1.20.1070.10">
    <property type="entry name" value="Rhodopsin 7-helix transmembrane proteins"/>
    <property type="match status" value="1"/>
</dbReference>
<dbReference type="AlphaFoldDB" id="A0A8I3QCP0"/>
<keyword evidence="6" id="KW-0472">Membrane</keyword>
<evidence type="ECO:0000256" key="2">
    <source>
        <dbReference type="ARBA" id="ARBA00022475"/>
    </source>
</evidence>
<organism evidence="8 9">
    <name type="scientific">Canis lupus familiaris</name>
    <name type="common">Dog</name>
    <name type="synonym">Canis familiaris</name>
    <dbReference type="NCBI Taxonomy" id="9615"/>
    <lineage>
        <taxon>Eukaryota</taxon>
        <taxon>Metazoa</taxon>
        <taxon>Chordata</taxon>
        <taxon>Craniata</taxon>
        <taxon>Vertebrata</taxon>
        <taxon>Euteleostomi</taxon>
        <taxon>Mammalia</taxon>
        <taxon>Eutheria</taxon>
        <taxon>Laurasiatheria</taxon>
        <taxon>Carnivora</taxon>
        <taxon>Caniformia</taxon>
        <taxon>Canidae</taxon>
        <taxon>Canis</taxon>
    </lineage>
</organism>
<dbReference type="Pfam" id="PF13853">
    <property type="entry name" value="7tm_4"/>
    <property type="match status" value="1"/>
</dbReference>
<name>A0A8I3QCP0_CANLF</name>
<accession>A0A8I3QCP0</accession>
<evidence type="ECO:0000256" key="3">
    <source>
        <dbReference type="ARBA" id="ARBA00022606"/>
    </source>
</evidence>
<proteinExistence type="predicted"/>
<dbReference type="GO" id="GO:0007186">
    <property type="term" value="P:G protein-coupled receptor signaling pathway"/>
    <property type="evidence" value="ECO:0007669"/>
    <property type="project" value="InterPro"/>
</dbReference>
<dbReference type="GeneTree" id="ENSGT01140000282496"/>
<evidence type="ECO:0000256" key="4">
    <source>
        <dbReference type="ARBA" id="ARBA00022692"/>
    </source>
</evidence>
<dbReference type="Ensembl" id="ENSCAFT00845055250.1">
    <property type="protein sequence ID" value="ENSCAFP00845043457.1"/>
    <property type="gene ID" value="ENSCAFG00845031078.1"/>
</dbReference>
<dbReference type="PANTHER" id="PTHR26453">
    <property type="entry name" value="OLFACTORY RECEPTOR"/>
    <property type="match status" value="1"/>
</dbReference>
<evidence type="ECO:0000313" key="9">
    <source>
        <dbReference type="Proteomes" id="UP000805418"/>
    </source>
</evidence>
<keyword evidence="9" id="KW-1185">Reference proteome</keyword>
<keyword evidence="3" id="KW-0716">Sensory transduction</keyword>
<keyword evidence="4" id="KW-0812">Transmembrane</keyword>
<dbReference type="GO" id="GO:0005886">
    <property type="term" value="C:plasma membrane"/>
    <property type="evidence" value="ECO:0007669"/>
    <property type="project" value="UniProtKB-SubCell"/>
</dbReference>
<evidence type="ECO:0000256" key="6">
    <source>
        <dbReference type="ARBA" id="ARBA00023136"/>
    </source>
</evidence>
<keyword evidence="5" id="KW-1133">Transmembrane helix</keyword>
<sequence length="173" mass="19650">MTTSLFPGMTECLFLAVMVYDRFVANSNPLHHTTFMNNQVCIQLALGTWASAFLVAVLPIIAIPAYYYGQNIINHFTCEIQALLKFICSDTPVSLSLGLVIRIFTLSLTFPFVLISYFYIVVIMLRIHSVPARLKPFSTCVTHLTVVTIFNGKAIYMYLKLQSKESQEEYKLF</sequence>
<reference evidence="8" key="3">
    <citation type="submission" date="2025-09" db="UniProtKB">
        <authorList>
            <consortium name="Ensembl"/>
        </authorList>
    </citation>
    <scope>IDENTIFICATION</scope>
    <source>
        <strain evidence="8">Boxer</strain>
    </source>
</reference>
<evidence type="ECO:0000256" key="1">
    <source>
        <dbReference type="ARBA" id="ARBA00004651"/>
    </source>
</evidence>
<dbReference type="InterPro" id="IPR017452">
    <property type="entry name" value="GPCR_Rhodpsn_7TM"/>
</dbReference>
<protein>
    <submittedName>
        <fullName evidence="8">Uncharacterized protein</fullName>
    </submittedName>
</protein>
<comment type="subcellular location">
    <subcellularLocation>
        <location evidence="1">Cell membrane</location>
        <topology evidence="1">Multi-pass membrane protein</topology>
    </subcellularLocation>
</comment>
<evidence type="ECO:0000256" key="7">
    <source>
        <dbReference type="ARBA" id="ARBA00023224"/>
    </source>
</evidence>
<dbReference type="PROSITE" id="PS50262">
    <property type="entry name" value="G_PROTEIN_RECEP_F1_2"/>
    <property type="match status" value="1"/>
</dbReference>
<reference evidence="8" key="2">
    <citation type="submission" date="2025-08" db="UniProtKB">
        <authorList>
            <consortium name="Ensembl"/>
        </authorList>
    </citation>
    <scope>IDENTIFICATION</scope>
    <source>
        <strain evidence="8">Boxer</strain>
    </source>
</reference>
<keyword evidence="2" id="KW-1003">Cell membrane</keyword>
<reference evidence="8" key="1">
    <citation type="submission" date="2020-03" db="EMBL/GenBank/DDBJ databases">
        <title>Long-read based genome assembly of a Labrador retriever dog.</title>
        <authorList>
            <person name="Eory L."/>
            <person name="Zhang W."/>
            <person name="Schoenebeck J."/>
        </authorList>
    </citation>
    <scope>NUCLEOTIDE SEQUENCE [LARGE SCALE GENOMIC DNA]</scope>
    <source>
        <strain evidence="8">Labrador retriever</strain>
    </source>
</reference>
<dbReference type="OrthoDB" id="5950740at2759"/>
<dbReference type="InterPro" id="IPR000725">
    <property type="entry name" value="Olfact_rcpt"/>
</dbReference>
<evidence type="ECO:0000313" key="8">
    <source>
        <dbReference type="Ensembl" id="ENSCAFP00845043457.1"/>
    </source>
</evidence>
<keyword evidence="7" id="KW-0807">Transducer</keyword>
<dbReference type="SUPFAM" id="SSF81321">
    <property type="entry name" value="Family A G protein-coupled receptor-like"/>
    <property type="match status" value="1"/>
</dbReference>